<dbReference type="CDD" id="cd07302">
    <property type="entry name" value="CHD"/>
    <property type="match status" value="1"/>
</dbReference>
<protein>
    <submittedName>
        <fullName evidence="4">Guanylate cyclase</fullName>
    </submittedName>
</protein>
<dbReference type="GO" id="GO:0035556">
    <property type="term" value="P:intracellular signal transduction"/>
    <property type="evidence" value="ECO:0007669"/>
    <property type="project" value="InterPro"/>
</dbReference>
<organism evidence="4 5">
    <name type="scientific">Cellulomonas cellasea DSM 20118</name>
    <dbReference type="NCBI Taxonomy" id="1408250"/>
    <lineage>
        <taxon>Bacteria</taxon>
        <taxon>Bacillati</taxon>
        <taxon>Actinomycetota</taxon>
        <taxon>Actinomycetes</taxon>
        <taxon>Micrococcales</taxon>
        <taxon>Cellulomonadaceae</taxon>
        <taxon>Cellulomonas</taxon>
    </lineage>
</organism>
<dbReference type="GO" id="GO:0004016">
    <property type="term" value="F:adenylate cyclase activity"/>
    <property type="evidence" value="ECO:0007669"/>
    <property type="project" value="UniProtKB-ARBA"/>
</dbReference>
<evidence type="ECO:0000259" key="3">
    <source>
        <dbReference type="PROSITE" id="PS50125"/>
    </source>
</evidence>
<dbReference type="Gene3D" id="3.30.70.1230">
    <property type="entry name" value="Nucleotide cyclase"/>
    <property type="match status" value="1"/>
</dbReference>
<sequence>MDDGADLTDQTQPAGRAGLDLPSTLGALDSALLGGPRTLTLRDLATRTDSDLDRIRLFWQTLGLPHTAPDDAVFTEQDAEALDRMSRLMREHGVSLRTAVSLTRALGHTADRLALWQVEALVEDLATRYALDDTSSRLLVLDRLTELGPLLEAQLVHAWRRQLAAVAGRLAAEFGEQRTAPPDVDGLPLARAVGFADMVSFTRRTAGLGSTDLSDFVQRFETAARDVVTSAGGRVVKTIGDAVLFVADDVATGAEVALGLARVLGGELDIERERGAGGLAEGARGVTPVRVGFVWGRLLSRFGDVFGEPVNLAARLTDIADPSSVLTDPATAALLEGDDRFVAEPQPERELEGLGVVRPVLLRAGEGAPPSPRDLPHGLS</sequence>
<dbReference type="Proteomes" id="UP000029833">
    <property type="component" value="Unassembled WGS sequence"/>
</dbReference>
<proteinExistence type="inferred from homology"/>
<gene>
    <name evidence="4" type="ORF">Q760_06160</name>
</gene>
<feature type="region of interest" description="Disordered" evidence="2">
    <location>
        <begin position="1"/>
        <end position="20"/>
    </location>
</feature>
<dbReference type="Pfam" id="PF00211">
    <property type="entry name" value="Guanylate_cyc"/>
    <property type="match status" value="1"/>
</dbReference>
<evidence type="ECO:0000313" key="4">
    <source>
        <dbReference type="EMBL" id="KGM00762.1"/>
    </source>
</evidence>
<dbReference type="STRING" id="1408250.Q760_06160"/>
<dbReference type="PANTHER" id="PTHR43081:SF1">
    <property type="entry name" value="ADENYLATE CYCLASE, TERMINAL-DIFFERENTIATION SPECIFIC"/>
    <property type="match status" value="1"/>
</dbReference>
<accession>A0A0A0B3J4</accession>
<dbReference type="OrthoDB" id="310836at2"/>
<dbReference type="InterPro" id="IPR029787">
    <property type="entry name" value="Nucleotide_cyclase"/>
</dbReference>
<dbReference type="InterPro" id="IPR032026">
    <property type="entry name" value="Ad_Cy_reg"/>
</dbReference>
<dbReference type="AlphaFoldDB" id="A0A0A0B3J4"/>
<dbReference type="PROSITE" id="PS50125">
    <property type="entry name" value="GUANYLATE_CYCLASE_2"/>
    <property type="match status" value="1"/>
</dbReference>
<name>A0A0A0B3J4_9CELL</name>
<dbReference type="InterPro" id="IPR050697">
    <property type="entry name" value="Adenylyl/Guanylyl_Cyclase_3/4"/>
</dbReference>
<dbReference type="GO" id="GO:0009190">
    <property type="term" value="P:cyclic nucleotide biosynthetic process"/>
    <property type="evidence" value="ECO:0007669"/>
    <property type="project" value="InterPro"/>
</dbReference>
<evidence type="ECO:0000256" key="2">
    <source>
        <dbReference type="SAM" id="MobiDB-lite"/>
    </source>
</evidence>
<dbReference type="EMBL" id="AXNT01000168">
    <property type="protein sequence ID" value="KGM00762.1"/>
    <property type="molecule type" value="Genomic_DNA"/>
</dbReference>
<reference evidence="4 5" key="1">
    <citation type="submission" date="2013-10" db="EMBL/GenBank/DDBJ databases">
        <authorList>
            <person name="Wang G."/>
            <person name="Zhuang W."/>
        </authorList>
    </citation>
    <scope>NUCLEOTIDE SEQUENCE [LARGE SCALE GENOMIC DNA]</scope>
    <source>
        <strain evidence="4 5">DSM 20118</strain>
    </source>
</reference>
<dbReference type="SUPFAM" id="SSF55073">
    <property type="entry name" value="Nucleotide cyclase"/>
    <property type="match status" value="1"/>
</dbReference>
<dbReference type="InterPro" id="IPR001054">
    <property type="entry name" value="A/G_cyclase"/>
</dbReference>
<dbReference type="Pfam" id="PF16701">
    <property type="entry name" value="Ad_Cy_reg"/>
    <property type="match status" value="1"/>
</dbReference>
<dbReference type="PANTHER" id="PTHR43081">
    <property type="entry name" value="ADENYLATE CYCLASE, TERMINAL-DIFFERENTIATION SPECIFIC-RELATED"/>
    <property type="match status" value="1"/>
</dbReference>
<feature type="domain" description="Guanylate cyclase" evidence="3">
    <location>
        <begin position="192"/>
        <end position="317"/>
    </location>
</feature>
<comment type="caution">
    <text evidence="4">The sequence shown here is derived from an EMBL/GenBank/DDBJ whole genome shotgun (WGS) entry which is preliminary data.</text>
</comment>
<dbReference type="RefSeq" id="WP_084142949.1">
    <property type="nucleotide sequence ID" value="NZ_AXNT01000168.1"/>
</dbReference>
<comment type="similarity">
    <text evidence="1">Belongs to the adenylyl cyclase class-3 family.</text>
</comment>
<evidence type="ECO:0000256" key="1">
    <source>
        <dbReference type="ARBA" id="ARBA00005381"/>
    </source>
</evidence>
<evidence type="ECO:0000313" key="5">
    <source>
        <dbReference type="Proteomes" id="UP000029833"/>
    </source>
</evidence>
<keyword evidence="5" id="KW-1185">Reference proteome</keyword>